<evidence type="ECO:0000313" key="4">
    <source>
        <dbReference type="Proteomes" id="UP000018949"/>
    </source>
</evidence>
<dbReference type="eggNOG" id="COG3547">
    <property type="taxonomic scope" value="Bacteria"/>
</dbReference>
<dbReference type="InterPro" id="IPR002525">
    <property type="entry name" value="Transp_IS110-like_N"/>
</dbReference>
<dbReference type="PANTHER" id="PTHR33055:SF13">
    <property type="entry name" value="TRANSPOSASE"/>
    <property type="match status" value="1"/>
</dbReference>
<accession>W4RWF9</accession>
<dbReference type="GO" id="GO:0003677">
    <property type="term" value="F:DNA binding"/>
    <property type="evidence" value="ECO:0007669"/>
    <property type="project" value="InterPro"/>
</dbReference>
<dbReference type="Pfam" id="PF02371">
    <property type="entry name" value="Transposase_20"/>
    <property type="match status" value="1"/>
</dbReference>
<dbReference type="RefSeq" id="WP_023626274.1">
    <property type="nucleotide sequence ID" value="NZ_BAUW01000193.1"/>
</dbReference>
<dbReference type="GO" id="GO:0004803">
    <property type="term" value="F:transposase activity"/>
    <property type="evidence" value="ECO:0007669"/>
    <property type="project" value="InterPro"/>
</dbReference>
<dbReference type="AlphaFoldDB" id="W4RWF9"/>
<keyword evidence="4" id="KW-1185">Reference proteome</keyword>
<reference evidence="3 4" key="1">
    <citation type="submission" date="2013-12" db="EMBL/GenBank/DDBJ databases">
        <title>NBRP : Genome information of microbial organism related human and environment.</title>
        <authorList>
            <person name="Hattori M."/>
            <person name="Oshima K."/>
            <person name="Inaba H."/>
            <person name="Suda W."/>
            <person name="Sakamoto M."/>
            <person name="Iino T."/>
            <person name="Kitahara M."/>
            <person name="Oshida Y."/>
            <person name="Iida T."/>
            <person name="Kudo T."/>
            <person name="Itoh T."/>
            <person name="Ahmed I."/>
            <person name="Ohkuma M."/>
        </authorList>
    </citation>
    <scope>NUCLEOTIDE SEQUENCE [LARGE SCALE GENOMIC DNA]</scope>
    <source>
        <strain evidence="3 4">JCM 21738</strain>
    </source>
</reference>
<evidence type="ECO:0000259" key="1">
    <source>
        <dbReference type="Pfam" id="PF01548"/>
    </source>
</evidence>
<dbReference type="Pfam" id="PF01548">
    <property type="entry name" value="DEDD_Tnp_IS110"/>
    <property type="match status" value="1"/>
</dbReference>
<organism evidence="3 4">
    <name type="scientific">Mesobacillus boroniphilus JCM 21738</name>
    <dbReference type="NCBI Taxonomy" id="1294265"/>
    <lineage>
        <taxon>Bacteria</taxon>
        <taxon>Bacillati</taxon>
        <taxon>Bacillota</taxon>
        <taxon>Bacilli</taxon>
        <taxon>Bacillales</taxon>
        <taxon>Bacillaceae</taxon>
        <taxon>Mesobacillus</taxon>
    </lineage>
</organism>
<evidence type="ECO:0000313" key="3">
    <source>
        <dbReference type="EMBL" id="GAE48427.1"/>
    </source>
</evidence>
<evidence type="ECO:0000259" key="2">
    <source>
        <dbReference type="Pfam" id="PF02371"/>
    </source>
</evidence>
<sequence length="476" mass="53767">MNTTITPFSYGNDTHNNQGQRKFYQFYVGIDIGASFHVASCIPFDAFLDPKGIAWKRTKTMKFNSDSAGIAEFLDALGKIEEQFSLTPKDFLILLEPTGGHYSYLVQQVLLNKGYDLFQVENSAVSEFRQKNLGISEKTDSMDAKVMAYMGWHKQLHPHMQGVTLIRPQSVLQSLFRTVMRDRWYLNVQLTRRKNQVQQLLKVTHPDLNKAFKSLSSISVLKLVLEYPTGLHMKEATAEEMYNVLLKAGAKSVAKQAANTLAKVMPNTIAVPAEHLVERQKWVIEEALRLEKSLKLIDQEIHKLLWGDPDKGIDPHPYTEILLSLPFVSENIACTLIGVIGDVERFSTYKEFKKYLGVSAENKQSGTSVNGTRQTYSGVRDARRVLYQIALIILANGQKQPTVFKAYYDRKVAEGMNKKKAIGHLCGKIAALIYTVLKNSVIYDPVTHAKACGVAFDNLYIKNNKNKPKQINQKND</sequence>
<dbReference type="Proteomes" id="UP000018949">
    <property type="component" value="Unassembled WGS sequence"/>
</dbReference>
<proteinExistence type="predicted"/>
<protein>
    <submittedName>
        <fullName evidence="3">Mobile element protein</fullName>
    </submittedName>
</protein>
<comment type="caution">
    <text evidence="3">The sequence shown here is derived from an EMBL/GenBank/DDBJ whole genome shotgun (WGS) entry which is preliminary data.</text>
</comment>
<name>W4RWF9_9BACI</name>
<feature type="domain" description="Transposase IS110-like N-terminal" evidence="1">
    <location>
        <begin position="28"/>
        <end position="206"/>
    </location>
</feature>
<gene>
    <name evidence="3" type="ORF">JCM21738_5546</name>
</gene>
<dbReference type="InterPro" id="IPR003346">
    <property type="entry name" value="Transposase_20"/>
</dbReference>
<feature type="domain" description="Transposase IS116/IS110/IS902 C-terminal" evidence="2">
    <location>
        <begin position="320"/>
        <end position="394"/>
    </location>
</feature>
<dbReference type="PANTHER" id="PTHR33055">
    <property type="entry name" value="TRANSPOSASE FOR INSERTION SEQUENCE ELEMENT IS1111A"/>
    <property type="match status" value="1"/>
</dbReference>
<dbReference type="NCBIfam" id="NF033542">
    <property type="entry name" value="transpos_IS110"/>
    <property type="match status" value="1"/>
</dbReference>
<dbReference type="InterPro" id="IPR047650">
    <property type="entry name" value="Transpos_IS110"/>
</dbReference>
<dbReference type="GO" id="GO:0006313">
    <property type="term" value="P:DNA transposition"/>
    <property type="evidence" value="ECO:0007669"/>
    <property type="project" value="InterPro"/>
</dbReference>
<dbReference type="EMBL" id="BAUW01000193">
    <property type="protein sequence ID" value="GAE48427.1"/>
    <property type="molecule type" value="Genomic_DNA"/>
</dbReference>